<feature type="transmembrane region" description="Helical" evidence="1">
    <location>
        <begin position="12"/>
        <end position="32"/>
    </location>
</feature>
<dbReference type="GeneID" id="19956150"/>
<feature type="transmembrane region" description="Helical" evidence="1">
    <location>
        <begin position="520"/>
        <end position="539"/>
    </location>
</feature>
<keyword evidence="3" id="KW-1185">Reference proteome</keyword>
<dbReference type="AlphaFoldDB" id="T0R404"/>
<proteinExistence type="predicted"/>
<feature type="transmembrane region" description="Helical" evidence="1">
    <location>
        <begin position="649"/>
        <end position="667"/>
    </location>
</feature>
<feature type="transmembrane region" description="Helical" evidence="1">
    <location>
        <begin position="679"/>
        <end position="698"/>
    </location>
</feature>
<dbReference type="InParanoid" id="T0R404"/>
<accession>T0R404</accession>
<dbReference type="Proteomes" id="UP000030762">
    <property type="component" value="Unassembled WGS sequence"/>
</dbReference>
<protein>
    <recommendedName>
        <fullName evidence="4">Transmembrane protein</fullName>
    </recommendedName>
</protein>
<feature type="transmembrane region" description="Helical" evidence="1">
    <location>
        <begin position="68"/>
        <end position="86"/>
    </location>
</feature>
<organism evidence="2 3">
    <name type="scientific">Saprolegnia diclina (strain VS20)</name>
    <dbReference type="NCBI Taxonomy" id="1156394"/>
    <lineage>
        <taxon>Eukaryota</taxon>
        <taxon>Sar</taxon>
        <taxon>Stramenopiles</taxon>
        <taxon>Oomycota</taxon>
        <taxon>Saprolegniomycetes</taxon>
        <taxon>Saprolegniales</taxon>
        <taxon>Saprolegniaceae</taxon>
        <taxon>Saprolegnia</taxon>
    </lineage>
</organism>
<evidence type="ECO:0000313" key="3">
    <source>
        <dbReference type="Proteomes" id="UP000030762"/>
    </source>
</evidence>
<gene>
    <name evidence="2" type="ORF">SDRG_15423</name>
</gene>
<name>T0R404_SAPDV</name>
<keyword evidence="1" id="KW-0812">Transmembrane</keyword>
<sequence>MLVLLTRDGTQMYSSTASLLSWLILFLVEVASPVTVSGSLHRVCVGNDMDYAVTCSSGALVIGSSSRLVTVISIQAGVLVAVWTALRLSSRWRYLSTKASEASLLVSGIAEEFMATAPGTTTTQYVIDDVACVLAGLLALRFRGVEYTFDIKLWLLLKDDRSTTDFLKVLPRPVLVDRSIKINPLPRLQRKGSSNLYQRRRRLVMGLQLVSSYLGPFGSIDMVYVPPPTDLQELMSTLLELTRAPLAGNLSAQAAYYNITPLDLSRPAPKAWLSTGVFTYGGSPLCTEFNSGQKTNLGLTSLLSFDAICLVATGVSAKLQPTRQQYVLGSLLANLTSTSSNLTAVCALDPSFTTQCRVYLPTTSAYIRDYMQVPPPLASAMAVMATRVRAMNISLMIYARTSLTAPLELRMTNLLDATESDFSFFGWLFLYDWVFGYREVISFQGDTQTLVLVTDLQTPLSQPTQPWEVPDNIARYLRSGVLYVTGVMIAIASLAFVYIIVTRGQFEGWNMLELGRVGGIVWVGRPFLLLRSMTAILVLSTATVQLRYSGYSSYLVTVQDPWYKTLLAANEVTWLITIVNDIFLIVTGAYTAYYITPNGFVVWTFSGVLTLAAPVAPVSSIALTCHLSQVDADALCTAGTIHIGSFQRMLLLAVAVLVSQIVSFAIARRWLRDEPSSALTSLFLSSGAKYLFVPNMWLRENLYYVDRASAVLDGLVTLRYSDSRLIVLDIKTWRIFAIPLDLMPQTTKPDFMAAVPLLNDN</sequence>
<reference evidence="2 3" key="1">
    <citation type="submission" date="2012-04" db="EMBL/GenBank/DDBJ databases">
        <title>The Genome Sequence of Saprolegnia declina VS20.</title>
        <authorList>
            <consortium name="The Broad Institute Genome Sequencing Platform"/>
            <person name="Russ C."/>
            <person name="Nusbaum C."/>
            <person name="Tyler B."/>
            <person name="van West P."/>
            <person name="Dieguez-Uribeondo J."/>
            <person name="de Bruijn I."/>
            <person name="Tripathy S."/>
            <person name="Jiang R."/>
            <person name="Young S.K."/>
            <person name="Zeng Q."/>
            <person name="Gargeya S."/>
            <person name="Fitzgerald M."/>
            <person name="Haas B."/>
            <person name="Abouelleil A."/>
            <person name="Alvarado L."/>
            <person name="Arachchi H.M."/>
            <person name="Berlin A."/>
            <person name="Chapman S.B."/>
            <person name="Goldberg J."/>
            <person name="Griggs A."/>
            <person name="Gujja S."/>
            <person name="Hansen M."/>
            <person name="Howarth C."/>
            <person name="Imamovic A."/>
            <person name="Larimer J."/>
            <person name="McCowen C."/>
            <person name="Montmayeur A."/>
            <person name="Murphy C."/>
            <person name="Neiman D."/>
            <person name="Pearson M."/>
            <person name="Priest M."/>
            <person name="Roberts A."/>
            <person name="Saif S."/>
            <person name="Shea T."/>
            <person name="Sisk P."/>
            <person name="Sykes S."/>
            <person name="Wortman J."/>
            <person name="Nusbaum C."/>
            <person name="Birren B."/>
        </authorList>
    </citation>
    <scope>NUCLEOTIDE SEQUENCE [LARGE SCALE GENOMIC DNA]</scope>
    <source>
        <strain evidence="2 3">VS20</strain>
    </source>
</reference>
<evidence type="ECO:0008006" key="4">
    <source>
        <dbReference type="Google" id="ProtNLM"/>
    </source>
</evidence>
<dbReference type="RefSeq" id="XP_008619816.1">
    <property type="nucleotide sequence ID" value="XM_008621594.1"/>
</dbReference>
<dbReference type="EMBL" id="JH767222">
    <property type="protein sequence ID" value="EQC26773.1"/>
    <property type="molecule type" value="Genomic_DNA"/>
</dbReference>
<evidence type="ECO:0000256" key="1">
    <source>
        <dbReference type="SAM" id="Phobius"/>
    </source>
</evidence>
<feature type="transmembrane region" description="Helical" evidence="1">
    <location>
        <begin position="572"/>
        <end position="595"/>
    </location>
</feature>
<dbReference type="VEuPathDB" id="FungiDB:SDRG_15423"/>
<keyword evidence="1" id="KW-0472">Membrane</keyword>
<keyword evidence="1" id="KW-1133">Transmembrane helix</keyword>
<feature type="transmembrane region" description="Helical" evidence="1">
    <location>
        <begin position="601"/>
        <end position="628"/>
    </location>
</feature>
<feature type="transmembrane region" description="Helical" evidence="1">
    <location>
        <begin position="481"/>
        <end position="500"/>
    </location>
</feature>
<evidence type="ECO:0000313" key="2">
    <source>
        <dbReference type="EMBL" id="EQC26773.1"/>
    </source>
</evidence>